<reference evidence="1" key="1">
    <citation type="submission" date="2022-07" db="EMBL/GenBank/DDBJ databases">
        <title>Genome Sequence of Phlebia brevispora.</title>
        <authorList>
            <person name="Buettner E."/>
        </authorList>
    </citation>
    <scope>NUCLEOTIDE SEQUENCE</scope>
    <source>
        <strain evidence="1">MPL23</strain>
    </source>
</reference>
<gene>
    <name evidence="1" type="ORF">NM688_g31</name>
</gene>
<dbReference type="EMBL" id="JANHOG010000003">
    <property type="protein sequence ID" value="KAJ3559920.1"/>
    <property type="molecule type" value="Genomic_DNA"/>
</dbReference>
<evidence type="ECO:0000313" key="2">
    <source>
        <dbReference type="Proteomes" id="UP001148662"/>
    </source>
</evidence>
<accession>A0ACC1TFJ4</accession>
<protein>
    <submittedName>
        <fullName evidence="1">Uncharacterized protein</fullName>
    </submittedName>
</protein>
<comment type="caution">
    <text evidence="1">The sequence shown here is derived from an EMBL/GenBank/DDBJ whole genome shotgun (WGS) entry which is preliminary data.</text>
</comment>
<dbReference type="Proteomes" id="UP001148662">
    <property type="component" value="Unassembled WGS sequence"/>
</dbReference>
<keyword evidence="2" id="KW-1185">Reference proteome</keyword>
<name>A0ACC1TFJ4_9APHY</name>
<organism evidence="1 2">
    <name type="scientific">Phlebia brevispora</name>
    <dbReference type="NCBI Taxonomy" id="194682"/>
    <lineage>
        <taxon>Eukaryota</taxon>
        <taxon>Fungi</taxon>
        <taxon>Dikarya</taxon>
        <taxon>Basidiomycota</taxon>
        <taxon>Agaricomycotina</taxon>
        <taxon>Agaricomycetes</taxon>
        <taxon>Polyporales</taxon>
        <taxon>Meruliaceae</taxon>
        <taxon>Phlebia</taxon>
    </lineage>
</organism>
<proteinExistence type="predicted"/>
<sequence length="629" mass="69669">MTAPVLPESKIDVLIVGAGPAGLFCANGLARAGISVRIIDKSPNKVIAGQADGLQPRTLEVLESYGLAERVLREGTQIHTTVGILPSWKKWRHRTSKQDSERCRLLCAISFRGARVTMHQADIQSVFLDSMASIGLKVDRPVIPVSIEISRNEVELKDPLRYPVKVSLKHLHDEALAEIVHAKFVVGADGAHSWVRKSLGISMEGKQTDTVWGVLDIKPETDFPDIRRKCIIHSLNGTCGVVPRENDMLRLYVQLPNHVIASKEDSRLDISRITPEEILHTTQKMLQPYKMDAQTFHWWTAVRSEPNTDRASTRAANDVVVGRRIAAKYSVHERVFIVGDAGHTHSPNAGQGMNASMNDSHNIIWKMVYVLRGWADMSLLNTYEDERRKYAQDLIKFDRMYSAYVAKKPKPDDHTGSVTQHSLLHGLQTFGDFTSGIGIHYSPSAIVNPTCQSVASGLTIGKRMPPHVFACAADGRPCEIHDLLPADARFKLLIFAGDTMQEAQMQRVCAFADALFHRDAFFRRYGGRDPSSLFDVLLISSASIHTTDHVKLGKTFGLHWSRVFVDDRTMYGHAGGDGYEAYGIDRAAGAAVVARPDGYVGMASPLKSAAELTAYFSNFLLDNLTHARL</sequence>
<evidence type="ECO:0000313" key="1">
    <source>
        <dbReference type="EMBL" id="KAJ3559920.1"/>
    </source>
</evidence>